<keyword evidence="1" id="KW-1133">Transmembrane helix</keyword>
<feature type="transmembrane region" description="Helical" evidence="1">
    <location>
        <begin position="87"/>
        <end position="108"/>
    </location>
</feature>
<proteinExistence type="predicted"/>
<keyword evidence="1" id="KW-0472">Membrane</keyword>
<organism evidence="2 3">
    <name type="scientific">Leisingera aquaemixtae</name>
    <dbReference type="NCBI Taxonomy" id="1396826"/>
    <lineage>
        <taxon>Bacteria</taxon>
        <taxon>Pseudomonadati</taxon>
        <taxon>Pseudomonadota</taxon>
        <taxon>Alphaproteobacteria</taxon>
        <taxon>Rhodobacterales</taxon>
        <taxon>Roseobacteraceae</taxon>
        <taxon>Leisingera</taxon>
    </lineage>
</organism>
<evidence type="ECO:0000313" key="3">
    <source>
        <dbReference type="Proteomes" id="UP001058514"/>
    </source>
</evidence>
<reference evidence="2" key="1">
    <citation type="submission" date="2021-08" db="EMBL/GenBank/DDBJ databases">
        <authorList>
            <person name="Nwanade C."/>
            <person name="Wang M."/>
            <person name="Masoudi A."/>
            <person name="Yu Z."/>
            <person name="Liu J."/>
        </authorList>
    </citation>
    <scope>NUCLEOTIDE SEQUENCE</scope>
    <source>
        <strain evidence="2">S166</strain>
    </source>
</reference>
<evidence type="ECO:0000313" key="2">
    <source>
        <dbReference type="EMBL" id="UWQ42670.1"/>
    </source>
</evidence>
<name>A0ABY5WML4_9RHOB</name>
<sequence>MRDNTRLRQFPLLITCTLTGGLAGTLAANLLLPTVFPDGKPESWPDGLIVILASLPMLGGMLAGIWLHGAVAAKRQNSGTAITRRSLLWRIPAFSVFALALFTAMVAAGSKLSVSLTAGYAEAAEPQQ</sequence>
<dbReference type="RefSeq" id="WP_259965330.1">
    <property type="nucleotide sequence ID" value="NZ_CP081051.1"/>
</dbReference>
<protein>
    <submittedName>
        <fullName evidence="2">Uncharacterized protein</fullName>
    </submittedName>
</protein>
<feature type="transmembrane region" description="Helical" evidence="1">
    <location>
        <begin position="12"/>
        <end position="36"/>
    </location>
</feature>
<feature type="transmembrane region" description="Helical" evidence="1">
    <location>
        <begin position="48"/>
        <end position="67"/>
    </location>
</feature>
<gene>
    <name evidence="2" type="ORF">K3718_06160</name>
</gene>
<accession>A0ABY5WML4</accession>
<evidence type="ECO:0000256" key="1">
    <source>
        <dbReference type="SAM" id="Phobius"/>
    </source>
</evidence>
<dbReference type="Proteomes" id="UP001058514">
    <property type="component" value="Chromosome"/>
</dbReference>
<dbReference type="EMBL" id="CP081051">
    <property type="protein sequence ID" value="UWQ42670.1"/>
    <property type="molecule type" value="Genomic_DNA"/>
</dbReference>
<keyword evidence="3" id="KW-1185">Reference proteome</keyword>
<keyword evidence="1" id="KW-0812">Transmembrane</keyword>